<keyword evidence="2" id="KW-1185">Reference proteome</keyword>
<sequence length="527" mass="58700">MKKILSNIAITLCSALVITSCKKSEFGDAYRDPSKVTTSTVAKQFAGLIYTNREYVVPSYWNYFVVQRTSVNQYTQAVGWANAIGQYVPPSGGVNDRWSNYYNFLAQYRELQKIYNASTPAEQADNRIFMITAAIYFYDHTQKVLDLHGDIPWADAGKLSSNGGDYSTSYAKYQSAESIYLTMLDDLKKFSDDLSTISVSGAPLAAFKTQDLINKGNIVLWQKYCNSLRLRILTRISAVGSLSARSNSEIASILANPTKYPLSLVNDDNILLKVKDLASDINAKGFQTGLEDWNGNIAGKRMIDHMKTNADPRLRALFEPGLNAAGVYNGLDQSLDATAQTTLINGGTISIYNRSTVSRNQFFPGVLITAAEVNFLLSEYYLKSNNDALAKSTYEAGIKQSINFYYWVRTLSNDNTAGTLAPTSDTEINLYIAQPAIAWAGSNALKLGLIADQKWLHYNVIEPIEGWAELRRLDLPVLTYQVDNSSQQKQPPFRWVYPAQEISFNAANYSAVASKDKLTTKLFWDIN</sequence>
<accession>A0A1I0TNA1</accession>
<dbReference type="InterPro" id="IPR041662">
    <property type="entry name" value="SusD-like_2"/>
</dbReference>
<reference evidence="2" key="1">
    <citation type="submission" date="2016-10" db="EMBL/GenBank/DDBJ databases">
        <authorList>
            <person name="Varghese N."/>
            <person name="Submissions S."/>
        </authorList>
    </citation>
    <scope>NUCLEOTIDE SEQUENCE [LARGE SCALE GENOMIC DNA]</scope>
    <source>
        <strain evidence="2">DSM 18130</strain>
    </source>
</reference>
<dbReference type="Pfam" id="PF12771">
    <property type="entry name" value="SusD-like_2"/>
    <property type="match status" value="1"/>
</dbReference>
<evidence type="ECO:0000313" key="1">
    <source>
        <dbReference type="EMBL" id="SFA52466.1"/>
    </source>
</evidence>
<organism evidence="1 2">
    <name type="scientific">Pedobacter suwonensis</name>
    <dbReference type="NCBI Taxonomy" id="332999"/>
    <lineage>
        <taxon>Bacteria</taxon>
        <taxon>Pseudomonadati</taxon>
        <taxon>Bacteroidota</taxon>
        <taxon>Sphingobacteriia</taxon>
        <taxon>Sphingobacteriales</taxon>
        <taxon>Sphingobacteriaceae</taxon>
        <taxon>Pedobacter</taxon>
    </lineage>
</organism>
<dbReference type="EMBL" id="FOJM01000011">
    <property type="protein sequence ID" value="SFA52466.1"/>
    <property type="molecule type" value="Genomic_DNA"/>
</dbReference>
<dbReference type="RefSeq" id="WP_090984742.1">
    <property type="nucleotide sequence ID" value="NZ_FOJM01000011.1"/>
</dbReference>
<dbReference type="STRING" id="332999.SAMN04488511_11140"/>
<dbReference type="PROSITE" id="PS51257">
    <property type="entry name" value="PROKAR_LIPOPROTEIN"/>
    <property type="match status" value="1"/>
</dbReference>
<evidence type="ECO:0000313" key="2">
    <source>
        <dbReference type="Proteomes" id="UP000198836"/>
    </source>
</evidence>
<name>A0A1I0TNA1_9SPHI</name>
<dbReference type="Proteomes" id="UP000198836">
    <property type="component" value="Unassembled WGS sequence"/>
</dbReference>
<dbReference type="InterPro" id="IPR011990">
    <property type="entry name" value="TPR-like_helical_dom_sf"/>
</dbReference>
<dbReference type="OrthoDB" id="9766256at2"/>
<proteinExistence type="predicted"/>
<protein>
    <submittedName>
        <fullName evidence="1">Starch-binding associating with outer membrane</fullName>
    </submittedName>
</protein>
<dbReference type="Gene3D" id="1.25.40.390">
    <property type="match status" value="1"/>
</dbReference>
<dbReference type="SUPFAM" id="SSF48452">
    <property type="entry name" value="TPR-like"/>
    <property type="match status" value="1"/>
</dbReference>
<dbReference type="AlphaFoldDB" id="A0A1I0TNA1"/>
<gene>
    <name evidence="1" type="ORF">SAMN04488511_11140</name>
</gene>